<sequence length="349" mass="38868">MSLRVTVPAFNSESSLFCSASVFMTPVYKIIGQGILCIPCSAARLIRQGNLPENWMEQISEPTIRSIRSTHENERHQNPKSNHRLNLELYTQYMNCRWVIKQPDHQRSFRELAALRFQQVNRISHKSLSDEFMTDLQLLENRLDPDNKLADFGYMSTTIQSEMRQIISNGLHTDLKSLLQTASFYSILLDESTDAGNLSELLVSGHFLIDGAIQPKFLGIVTLGSEGGTGANIASKAKIILDSYDLDKSKCIGLASDGASNLTGEYRGAVTLLNRDYPNAQTVGSLLVPQGRNNSSKTGVLFPPLIFFVKQTARCTNCESQITQMHSYPFSNSVAQSRSVVFLSDLFTL</sequence>
<organism evidence="1 2">
    <name type="scientific">Blattamonas nauphoetae</name>
    <dbReference type="NCBI Taxonomy" id="2049346"/>
    <lineage>
        <taxon>Eukaryota</taxon>
        <taxon>Metamonada</taxon>
        <taxon>Preaxostyla</taxon>
        <taxon>Oxymonadida</taxon>
        <taxon>Blattamonas</taxon>
    </lineage>
</organism>
<evidence type="ECO:0008006" key="3">
    <source>
        <dbReference type="Google" id="ProtNLM"/>
    </source>
</evidence>
<reference evidence="1 2" key="1">
    <citation type="journal article" date="2022" name="bioRxiv">
        <title>Genomics of Preaxostyla Flagellates Illuminates Evolutionary Transitions and the Path Towards Mitochondrial Loss.</title>
        <authorList>
            <person name="Novak L.V.F."/>
            <person name="Treitli S.C."/>
            <person name="Pyrih J."/>
            <person name="Halakuc P."/>
            <person name="Pipaliya S.V."/>
            <person name="Vacek V."/>
            <person name="Brzon O."/>
            <person name="Soukal P."/>
            <person name="Eme L."/>
            <person name="Dacks J.B."/>
            <person name="Karnkowska A."/>
            <person name="Elias M."/>
            <person name="Hampl V."/>
        </authorList>
    </citation>
    <scope>NUCLEOTIDE SEQUENCE [LARGE SCALE GENOMIC DNA]</scope>
    <source>
        <strain evidence="1">NAU3</strain>
        <tissue evidence="1">Gut</tissue>
    </source>
</reference>
<dbReference type="EMBL" id="JARBJD010000295">
    <property type="protein sequence ID" value="KAK2944518.1"/>
    <property type="molecule type" value="Genomic_DNA"/>
</dbReference>
<dbReference type="PANTHER" id="PTHR46880:SF5">
    <property type="entry name" value="DUF4371 DOMAIN-CONTAINING PROTEIN"/>
    <property type="match status" value="1"/>
</dbReference>
<proteinExistence type="predicted"/>
<name>A0ABQ9WYW0_9EUKA</name>
<evidence type="ECO:0000313" key="2">
    <source>
        <dbReference type="Proteomes" id="UP001281761"/>
    </source>
</evidence>
<evidence type="ECO:0000313" key="1">
    <source>
        <dbReference type="EMBL" id="KAK2944518.1"/>
    </source>
</evidence>
<dbReference type="PANTHER" id="PTHR46880">
    <property type="entry name" value="RAS-ASSOCIATING DOMAIN-CONTAINING PROTEIN"/>
    <property type="match status" value="1"/>
</dbReference>
<protein>
    <recommendedName>
        <fullName evidence="3">DUF4371 domain-containing protein</fullName>
    </recommendedName>
</protein>
<dbReference type="Proteomes" id="UP001281761">
    <property type="component" value="Unassembled WGS sequence"/>
</dbReference>
<comment type="caution">
    <text evidence="1">The sequence shown here is derived from an EMBL/GenBank/DDBJ whole genome shotgun (WGS) entry which is preliminary data.</text>
</comment>
<gene>
    <name evidence="1" type="ORF">BLNAU_20567</name>
</gene>
<accession>A0ABQ9WYW0</accession>
<keyword evidence="2" id="KW-1185">Reference proteome</keyword>